<evidence type="ECO:0000259" key="6">
    <source>
        <dbReference type="PROSITE" id="PS50850"/>
    </source>
</evidence>
<dbReference type="InterPro" id="IPR036259">
    <property type="entry name" value="MFS_trans_sf"/>
</dbReference>
<keyword evidence="2 5" id="KW-0812">Transmembrane</keyword>
<feature type="transmembrane region" description="Helical" evidence="5">
    <location>
        <begin position="236"/>
        <end position="260"/>
    </location>
</feature>
<feature type="transmembrane region" description="Helical" evidence="5">
    <location>
        <begin position="111"/>
        <end position="137"/>
    </location>
</feature>
<feature type="transmembrane region" description="Helical" evidence="5">
    <location>
        <begin position="83"/>
        <end position="105"/>
    </location>
</feature>
<evidence type="ECO:0000313" key="7">
    <source>
        <dbReference type="EMBL" id="BCI63355.1"/>
    </source>
</evidence>
<dbReference type="KEGG" id="copr:Cop2CBH44_17080"/>
<protein>
    <submittedName>
        <fullName evidence="7">MFS transporter</fullName>
    </submittedName>
</protein>
<dbReference type="GO" id="GO:0015293">
    <property type="term" value="F:symporter activity"/>
    <property type="evidence" value="ECO:0007669"/>
    <property type="project" value="InterPro"/>
</dbReference>
<feature type="transmembrane region" description="Helical" evidence="5">
    <location>
        <begin position="337"/>
        <end position="361"/>
    </location>
</feature>
<dbReference type="CDD" id="cd17332">
    <property type="entry name" value="MFS_MelB_like"/>
    <property type="match status" value="1"/>
</dbReference>
<dbReference type="EMBL" id="AP023322">
    <property type="protein sequence ID" value="BCI63355.1"/>
    <property type="molecule type" value="Genomic_DNA"/>
</dbReference>
<name>A0A7G1HUB8_9BACT</name>
<proteinExistence type="inferred from homology"/>
<organism evidence="7 8">
    <name type="scientific">Coprobacter secundus subsp. similis</name>
    <dbReference type="NCBI Taxonomy" id="2751153"/>
    <lineage>
        <taxon>Bacteria</taxon>
        <taxon>Pseudomonadati</taxon>
        <taxon>Bacteroidota</taxon>
        <taxon>Bacteroidia</taxon>
        <taxon>Bacteroidales</taxon>
        <taxon>Barnesiellaceae</taxon>
        <taxon>Coprobacter</taxon>
    </lineage>
</organism>
<feature type="transmembrane region" description="Helical" evidence="5">
    <location>
        <begin position="314"/>
        <end position="331"/>
    </location>
</feature>
<feature type="transmembrane region" description="Helical" evidence="5">
    <location>
        <begin position="187"/>
        <end position="210"/>
    </location>
</feature>
<dbReference type="Gene3D" id="1.20.1250.20">
    <property type="entry name" value="MFS general substrate transporter like domains"/>
    <property type="match status" value="2"/>
</dbReference>
<reference evidence="8" key="1">
    <citation type="submission" date="2020-07" db="EMBL/GenBank/DDBJ databases">
        <title>Complete genome sequencing of Coprobacter sp. strain 2CBH44.</title>
        <authorList>
            <person name="Sakamoto M."/>
            <person name="Murakami T."/>
            <person name="Mori H."/>
        </authorList>
    </citation>
    <scope>NUCLEOTIDE SEQUENCE [LARGE SCALE GENOMIC DNA]</scope>
    <source>
        <strain evidence="8">2CBH44</strain>
    </source>
</reference>
<dbReference type="GO" id="GO:0006814">
    <property type="term" value="P:sodium ion transport"/>
    <property type="evidence" value="ECO:0007669"/>
    <property type="project" value="InterPro"/>
</dbReference>
<feature type="domain" description="Major facilitator superfamily (MFS) profile" evidence="6">
    <location>
        <begin position="1"/>
        <end position="449"/>
    </location>
</feature>
<dbReference type="InterPro" id="IPR001927">
    <property type="entry name" value="Na/Gal_symport"/>
</dbReference>
<keyword evidence="3 5" id="KW-1133">Transmembrane helix</keyword>
<accession>A0A7G1HUB8</accession>
<evidence type="ECO:0000313" key="8">
    <source>
        <dbReference type="Proteomes" id="UP000594042"/>
    </source>
</evidence>
<evidence type="ECO:0000256" key="4">
    <source>
        <dbReference type="ARBA" id="ARBA00023136"/>
    </source>
</evidence>
<dbReference type="AlphaFoldDB" id="A0A7G1HUB8"/>
<feature type="transmembrane region" description="Helical" evidence="5">
    <location>
        <begin position="12"/>
        <end position="35"/>
    </location>
</feature>
<feature type="transmembrane region" description="Helical" evidence="5">
    <location>
        <begin position="390"/>
        <end position="408"/>
    </location>
</feature>
<dbReference type="InterPro" id="IPR039672">
    <property type="entry name" value="MFS_2"/>
</dbReference>
<dbReference type="NCBIfam" id="TIGR00792">
    <property type="entry name" value="gph"/>
    <property type="match status" value="1"/>
</dbReference>
<dbReference type="GO" id="GO:0008643">
    <property type="term" value="P:carbohydrate transport"/>
    <property type="evidence" value="ECO:0007669"/>
    <property type="project" value="InterPro"/>
</dbReference>
<feature type="transmembrane region" description="Helical" evidence="5">
    <location>
        <begin position="41"/>
        <end position="62"/>
    </location>
</feature>
<dbReference type="Proteomes" id="UP000594042">
    <property type="component" value="Chromosome"/>
</dbReference>
<evidence type="ECO:0000256" key="2">
    <source>
        <dbReference type="ARBA" id="ARBA00022692"/>
    </source>
</evidence>
<gene>
    <name evidence="7" type="ORF">Cop2CBH44_17080</name>
</gene>
<feature type="transmembrane region" description="Helical" evidence="5">
    <location>
        <begin position="280"/>
        <end position="302"/>
    </location>
</feature>
<dbReference type="PANTHER" id="PTHR11328">
    <property type="entry name" value="MAJOR FACILITATOR SUPERFAMILY DOMAIN-CONTAINING PROTEIN"/>
    <property type="match status" value="1"/>
</dbReference>
<evidence type="ECO:0000256" key="1">
    <source>
        <dbReference type="ARBA" id="ARBA00009617"/>
    </source>
</evidence>
<dbReference type="GO" id="GO:0005886">
    <property type="term" value="C:plasma membrane"/>
    <property type="evidence" value="ECO:0007669"/>
    <property type="project" value="TreeGrafter"/>
</dbReference>
<dbReference type="PANTHER" id="PTHR11328:SF24">
    <property type="entry name" value="MAJOR FACILITATOR SUPERFAMILY (MFS) PROFILE DOMAIN-CONTAINING PROTEIN"/>
    <property type="match status" value="1"/>
</dbReference>
<dbReference type="SUPFAM" id="SSF103473">
    <property type="entry name" value="MFS general substrate transporter"/>
    <property type="match status" value="1"/>
</dbReference>
<evidence type="ECO:0000256" key="5">
    <source>
        <dbReference type="SAM" id="Phobius"/>
    </source>
</evidence>
<dbReference type="Pfam" id="PF13347">
    <property type="entry name" value="MFS_2"/>
    <property type="match status" value="1"/>
</dbReference>
<sequence>MMNTYKISLKEKIGYGFGDAAASMFWKLFTMYLMFFYTDVFGISAVVVGTMFLITRIWDAIFDPFVGILADRTQTRWGKFRPYLLWMMVPFGILGILMFSTPGLSENGKIVYAYITYSLMMMVYSLINVPYASLLGVMTSDGKDRTSLATYRMTFAFAGSLLVLGAAEPLVDVFSKIKGNGIDLAAGWQYAAVVFAIVAVIFFYLCFIWTKERIKPVVEKTSLKDDIRDLWGNRPWFILLGAGISVIFFNSIRDGAAIYYFKYYVTVQDAFQLNSFNMTISLSSMYFVLGQAANIVGVLLTIPVSNRMGKKGTFLTAMVIATLLNIWFYYIDRSNVSLIFVLQFFISLCAGITLPLIWSMYADASDYSEWKTKRRATGLVFSASSMSQKFGWTIGGALTGWLLGYYGFQANVVQTEFAQNGIRMMLSFFPAIGTFLGVLFMLVYPLSEKKMAEIGIALKNKREEI</sequence>
<feature type="transmembrane region" description="Helical" evidence="5">
    <location>
        <begin position="428"/>
        <end position="446"/>
    </location>
</feature>
<dbReference type="InterPro" id="IPR020846">
    <property type="entry name" value="MFS_dom"/>
</dbReference>
<evidence type="ECO:0000256" key="3">
    <source>
        <dbReference type="ARBA" id="ARBA00022989"/>
    </source>
</evidence>
<keyword evidence="4 5" id="KW-0472">Membrane</keyword>
<comment type="similarity">
    <text evidence="1">Belongs to the sodium:galactoside symporter (TC 2.A.2) family.</text>
</comment>
<feature type="transmembrane region" description="Helical" evidence="5">
    <location>
        <begin position="149"/>
        <end position="167"/>
    </location>
</feature>
<dbReference type="PROSITE" id="PS50850">
    <property type="entry name" value="MFS"/>
    <property type="match status" value="1"/>
</dbReference>
<keyword evidence="8" id="KW-1185">Reference proteome</keyword>